<name>A0A1X7UMQ0_AMPQE</name>
<dbReference type="Gene3D" id="4.10.410.20">
    <property type="match status" value="1"/>
</dbReference>
<proteinExistence type="predicted"/>
<dbReference type="Gene3D" id="1.50.10.20">
    <property type="match status" value="1"/>
</dbReference>
<dbReference type="AlphaFoldDB" id="A0A1X7UMQ0"/>
<dbReference type="eggNOG" id="ENOG502SG2B">
    <property type="taxonomic scope" value="Eukaryota"/>
</dbReference>
<dbReference type="PROSITE" id="PS50958">
    <property type="entry name" value="SMB_2"/>
    <property type="match status" value="2"/>
</dbReference>
<dbReference type="InterPro" id="IPR005198">
    <property type="entry name" value="Glyco_hydro_76"/>
</dbReference>
<protein>
    <recommendedName>
        <fullName evidence="3">SMB domain-containing protein</fullName>
    </recommendedName>
</protein>
<reference evidence="4" key="1">
    <citation type="submission" date="2017-05" db="UniProtKB">
        <authorList>
            <consortium name="EnsemblMetazoa"/>
        </authorList>
    </citation>
    <scope>IDENTIFICATION</scope>
</reference>
<dbReference type="PROSITE" id="PS00524">
    <property type="entry name" value="SMB_1"/>
    <property type="match status" value="1"/>
</dbReference>
<dbReference type="SUPFAM" id="SSF90188">
    <property type="entry name" value="Somatomedin B domain"/>
    <property type="match status" value="1"/>
</dbReference>
<dbReference type="PANTHER" id="PTHR47791:SF3">
    <property type="entry name" value="MEIOTICALLY UP-REGULATED GENE 191 PROTEIN"/>
    <property type="match status" value="1"/>
</dbReference>
<feature type="signal peptide" evidence="2">
    <location>
        <begin position="1"/>
        <end position="17"/>
    </location>
</feature>
<evidence type="ECO:0000256" key="1">
    <source>
        <dbReference type="ARBA" id="ARBA00023157"/>
    </source>
</evidence>
<dbReference type="EnsemblMetazoa" id="Aqu2.1.28794_001">
    <property type="protein sequence ID" value="Aqu2.1.28794_001"/>
    <property type="gene ID" value="Aqu2.1.28794"/>
</dbReference>
<dbReference type="InterPro" id="IPR036024">
    <property type="entry name" value="Somatomedin_B-like_dom_sf"/>
</dbReference>
<dbReference type="Pfam" id="PF03663">
    <property type="entry name" value="Glyco_hydro_76"/>
    <property type="match status" value="1"/>
</dbReference>
<accession>A0A1X7UMQ0</accession>
<dbReference type="InterPro" id="IPR053169">
    <property type="entry name" value="MUG_Protein"/>
</dbReference>
<dbReference type="OrthoDB" id="9984024at2759"/>
<evidence type="ECO:0000313" key="4">
    <source>
        <dbReference type="EnsemblMetazoa" id="Aqu2.1.28794_001"/>
    </source>
</evidence>
<feature type="domain" description="SMB" evidence="3">
    <location>
        <begin position="559"/>
        <end position="612"/>
    </location>
</feature>
<dbReference type="Pfam" id="PF01033">
    <property type="entry name" value="Somatomedin_B"/>
    <property type="match status" value="1"/>
</dbReference>
<sequence>MIRFLFLFFLLAPRCSSSPYASPEIRVKEAIDGLFEYFWSVDPQHSNIGFFFACGEIGGLGPYAKNWTECSCESPDYCPGCYRWWDATILESIADYGIFNETTHRANVADNFFAHSPYNSDWSSYTYIDDFLWYGITYLKVYEWTNDPNWLKHSVDLFQWSWINGWDGTCGGVWWSDSPTSLYKDSITIVQLMHLSSKLAYLFPKNDTYLLKAEKVWNWFFSFDDGYGLMSDKYLVSTGAVPEKCCNSSSTDPFAKCHNSKIPGTSYNQGLLMSSAAYLYRRTGNKTYLLVGMRALEAILSNYTTDEGILIDEPRSYQNFNGMCKGDISDPGSDFFSFNGIFMLHLSYFTDLLRENGSLPDDTLERVKNFVSKTSDAAWTRSAVFPPFSDICNSSPEKSSSVRYPRFHWWWGTDNVKQRIPPDTRILFHAPQIRCMLSSDHKSQVWAGLVGLEDKCKNKCLEYKTCSKYLYQTSQLVVPGLDCWILENTRESNISCSQNDMNFNVGIKRPVGASCAGHCNNSTPINTSSGGVCYCDSQCPKHLDCCLDYVNLCLPQDKQFPSCKGTCKKPLAQPIGGGGYCWCKSGCTPWYTDNNSDGSCCPDYGAQCRNITIPPCLDGRSQGSAVNLFLAHAKIFRIK</sequence>
<feature type="domain" description="SMB" evidence="3">
    <location>
        <begin position="511"/>
        <end position="558"/>
    </location>
</feature>
<dbReference type="STRING" id="400682.A0A1X7UMQ0"/>
<dbReference type="SUPFAM" id="SSF48208">
    <property type="entry name" value="Six-hairpin glycosidases"/>
    <property type="match status" value="1"/>
</dbReference>
<dbReference type="PANTHER" id="PTHR47791">
    <property type="entry name" value="MEIOTICALLY UP-REGULATED GENE 191 PROTEIN"/>
    <property type="match status" value="1"/>
</dbReference>
<keyword evidence="1" id="KW-1015">Disulfide bond</keyword>
<evidence type="ECO:0000256" key="2">
    <source>
        <dbReference type="SAM" id="SignalP"/>
    </source>
</evidence>
<dbReference type="InterPro" id="IPR001212">
    <property type="entry name" value="Somatomedin_B_dom"/>
</dbReference>
<evidence type="ECO:0000259" key="3">
    <source>
        <dbReference type="PROSITE" id="PS50958"/>
    </source>
</evidence>
<organism evidence="4">
    <name type="scientific">Amphimedon queenslandica</name>
    <name type="common">Sponge</name>
    <dbReference type="NCBI Taxonomy" id="400682"/>
    <lineage>
        <taxon>Eukaryota</taxon>
        <taxon>Metazoa</taxon>
        <taxon>Porifera</taxon>
        <taxon>Demospongiae</taxon>
        <taxon>Heteroscleromorpha</taxon>
        <taxon>Haplosclerida</taxon>
        <taxon>Niphatidae</taxon>
        <taxon>Amphimedon</taxon>
    </lineage>
</organism>
<feature type="chain" id="PRO_5010886864" description="SMB domain-containing protein" evidence="2">
    <location>
        <begin position="18"/>
        <end position="639"/>
    </location>
</feature>
<keyword evidence="2" id="KW-0732">Signal</keyword>
<dbReference type="InterPro" id="IPR008928">
    <property type="entry name" value="6-hairpin_glycosidase_sf"/>
</dbReference>
<dbReference type="InParanoid" id="A0A1X7UMQ0"/>
<dbReference type="GO" id="GO:0005975">
    <property type="term" value="P:carbohydrate metabolic process"/>
    <property type="evidence" value="ECO:0007669"/>
    <property type="project" value="InterPro"/>
</dbReference>